<proteinExistence type="predicted"/>
<organism evidence="7 8">
    <name type="scientific">Parastrongyloides trichosuri</name>
    <name type="common">Possum-specific nematode worm</name>
    <dbReference type="NCBI Taxonomy" id="131310"/>
    <lineage>
        <taxon>Eukaryota</taxon>
        <taxon>Metazoa</taxon>
        <taxon>Ecdysozoa</taxon>
        <taxon>Nematoda</taxon>
        <taxon>Chromadorea</taxon>
        <taxon>Rhabditida</taxon>
        <taxon>Tylenchina</taxon>
        <taxon>Panagrolaimomorpha</taxon>
        <taxon>Strongyloidoidea</taxon>
        <taxon>Strongyloididae</taxon>
        <taxon>Parastrongyloides</taxon>
    </lineage>
</organism>
<evidence type="ECO:0000313" key="7">
    <source>
        <dbReference type="Proteomes" id="UP000038045"/>
    </source>
</evidence>
<comment type="subcellular location">
    <subcellularLocation>
        <location evidence="1">Membrane</location>
        <topology evidence="1">Multi-pass membrane protein</topology>
    </subcellularLocation>
</comment>
<evidence type="ECO:0000256" key="5">
    <source>
        <dbReference type="SAM" id="Phobius"/>
    </source>
</evidence>
<evidence type="ECO:0000256" key="3">
    <source>
        <dbReference type="ARBA" id="ARBA00022989"/>
    </source>
</evidence>
<feature type="transmembrane region" description="Helical" evidence="5">
    <location>
        <begin position="172"/>
        <end position="190"/>
    </location>
</feature>
<sequence length="687" mass="77251">MAVAYKQPAFREEIFSSGKKNCPDIYLCKYDLKNNASQCDKKSLITRIFYRSVSFFPIISWLPKYNFGECFISDIISGITTGILHVPQGIAYAKLSGVPAVYGLYVSFLAPFLYLFLGTSKHASLGSVSFIALMTGVTNEMIQEKYKIGISHQINNYPPNEEWKGNVTPIQITTSLTFAIGIILLTASILKLKVLTTYMPDSLIKGFTTGAAVHVVLSQLDDIFGVNIPRISGFGNVVLKTIALGKEILHVNYITLLSSIFTFVFLWLGDTFMTPFVKRKIGPKVIIPFEMIAMILFILISKYFNFHNNFNVSIVGEVSNTLPRPEIPIFLIIPDLIVNAVMISIVIMTVHLSMTKMLATNLNYEKELKAGQELYAISFSSIISSFFPVYPSALAIGRTMVLVSSGGKTQLTNFFTSLFLLFVILFIGPFLYDLPMCILSTIITFALRSIFKNLLTIKSVWKSSTFDGMIWIVSFLATVFTDIVYGLAISIIFALFTIILRTQKPKWSLLFPVTSNFILPVSEKRSKSMGDKIDDIGSWTTENEYYPLFAVHRFEGPLVFTNGDIYRDSCFDSMHELVERVRIKNSGNKNEESRFVSNIVLILDFSRITQIDLFGIKVLNEIITHASSLKIQLIVTSLNYSITKSFQKSNISTKGVPIYENVQKAINGIINFEYNLYTSPKDLYTKL</sequence>
<feature type="domain" description="STAS" evidence="6">
    <location>
        <begin position="551"/>
        <end position="669"/>
    </location>
</feature>
<evidence type="ECO:0000256" key="4">
    <source>
        <dbReference type="ARBA" id="ARBA00023136"/>
    </source>
</evidence>
<dbReference type="InterPro" id="IPR002645">
    <property type="entry name" value="STAS_dom"/>
</dbReference>
<reference evidence="8" key="1">
    <citation type="submission" date="2017-02" db="UniProtKB">
        <authorList>
            <consortium name="WormBaseParasite"/>
        </authorList>
    </citation>
    <scope>IDENTIFICATION</scope>
</reference>
<feature type="transmembrane region" description="Helical" evidence="5">
    <location>
        <begin position="374"/>
        <end position="394"/>
    </location>
</feature>
<dbReference type="InterPro" id="IPR011547">
    <property type="entry name" value="SLC26A/SulP_dom"/>
</dbReference>
<keyword evidence="2 5" id="KW-0812">Transmembrane</keyword>
<dbReference type="SUPFAM" id="SSF52091">
    <property type="entry name" value="SpoIIaa-like"/>
    <property type="match status" value="1"/>
</dbReference>
<feature type="transmembrane region" description="Helical" evidence="5">
    <location>
        <begin position="253"/>
        <end position="273"/>
    </location>
</feature>
<dbReference type="Pfam" id="PF01740">
    <property type="entry name" value="STAS"/>
    <property type="match status" value="1"/>
</dbReference>
<dbReference type="InterPro" id="IPR001902">
    <property type="entry name" value="SLC26A/SulP_fam"/>
</dbReference>
<dbReference type="Proteomes" id="UP000038045">
    <property type="component" value="Unplaced"/>
</dbReference>
<feature type="transmembrane region" description="Helical" evidence="5">
    <location>
        <begin position="285"/>
        <end position="304"/>
    </location>
</feature>
<accession>A0A0N4ZX48</accession>
<feature type="transmembrane region" description="Helical" evidence="5">
    <location>
        <begin position="483"/>
        <end position="500"/>
    </location>
</feature>
<evidence type="ECO:0000313" key="8">
    <source>
        <dbReference type="WBParaSite" id="PTRK_0001326200.1"/>
    </source>
</evidence>
<protein>
    <submittedName>
        <fullName evidence="8">STAS domain-containing protein</fullName>
    </submittedName>
</protein>
<keyword evidence="3 5" id="KW-1133">Transmembrane helix</keyword>
<dbReference type="Pfam" id="PF00916">
    <property type="entry name" value="Sulfate_transp"/>
    <property type="match status" value="1"/>
</dbReference>
<keyword evidence="7" id="KW-1185">Reference proteome</keyword>
<name>A0A0N4ZX48_PARTI</name>
<feature type="transmembrane region" description="Helical" evidence="5">
    <location>
        <begin position="100"/>
        <end position="117"/>
    </location>
</feature>
<feature type="transmembrane region" description="Helical" evidence="5">
    <location>
        <begin position="414"/>
        <end position="447"/>
    </location>
</feature>
<dbReference type="AlphaFoldDB" id="A0A0N4ZX48"/>
<evidence type="ECO:0000256" key="2">
    <source>
        <dbReference type="ARBA" id="ARBA00022692"/>
    </source>
</evidence>
<dbReference type="PANTHER" id="PTHR11814">
    <property type="entry name" value="SULFATE TRANSPORTER"/>
    <property type="match status" value="1"/>
</dbReference>
<evidence type="ECO:0000256" key="1">
    <source>
        <dbReference type="ARBA" id="ARBA00004141"/>
    </source>
</evidence>
<dbReference type="PROSITE" id="PS50801">
    <property type="entry name" value="STAS"/>
    <property type="match status" value="1"/>
</dbReference>
<dbReference type="InterPro" id="IPR036513">
    <property type="entry name" value="STAS_dom_sf"/>
</dbReference>
<keyword evidence="4 5" id="KW-0472">Membrane</keyword>
<dbReference type="GO" id="GO:0016020">
    <property type="term" value="C:membrane"/>
    <property type="evidence" value="ECO:0007669"/>
    <property type="project" value="UniProtKB-SubCell"/>
</dbReference>
<dbReference type="STRING" id="131310.A0A0N4ZX48"/>
<dbReference type="GO" id="GO:0055085">
    <property type="term" value="P:transmembrane transport"/>
    <property type="evidence" value="ECO:0007669"/>
    <property type="project" value="InterPro"/>
</dbReference>
<evidence type="ECO:0000259" key="6">
    <source>
        <dbReference type="PROSITE" id="PS50801"/>
    </source>
</evidence>
<dbReference type="CDD" id="cd07042">
    <property type="entry name" value="STAS_SulP_like_sulfate_transporter"/>
    <property type="match status" value="1"/>
</dbReference>
<dbReference type="Gene3D" id="3.30.750.24">
    <property type="entry name" value="STAS domain"/>
    <property type="match status" value="1"/>
</dbReference>
<feature type="transmembrane region" description="Helical" evidence="5">
    <location>
        <begin position="329"/>
        <end position="353"/>
    </location>
</feature>
<dbReference type="WBParaSite" id="PTRK_0001326200.1">
    <property type="protein sequence ID" value="PTRK_0001326200.1"/>
    <property type="gene ID" value="PTRK_0001326200"/>
</dbReference>